<evidence type="ECO:0000313" key="2">
    <source>
        <dbReference type="EMBL" id="OSY89526.1"/>
    </source>
</evidence>
<dbReference type="Gene3D" id="2.60.40.2030">
    <property type="match status" value="2"/>
</dbReference>
<dbReference type="Proteomes" id="UP000194221">
    <property type="component" value="Unassembled WGS sequence"/>
</dbReference>
<dbReference type="InterPro" id="IPR059226">
    <property type="entry name" value="Choice_anch_Q_dom"/>
</dbReference>
<gene>
    <name evidence="2" type="ORF">WH52_02520</name>
</gene>
<dbReference type="SUPFAM" id="SSF141072">
    <property type="entry name" value="CalX-like"/>
    <property type="match status" value="2"/>
</dbReference>
<dbReference type="NCBIfam" id="NF041518">
    <property type="entry name" value="choice_anch_Q"/>
    <property type="match status" value="2"/>
</dbReference>
<dbReference type="InterPro" id="IPR026444">
    <property type="entry name" value="Secre_tail"/>
</dbReference>
<evidence type="ECO:0008006" key="4">
    <source>
        <dbReference type="Google" id="ProtNLM"/>
    </source>
</evidence>
<dbReference type="InterPro" id="IPR011050">
    <property type="entry name" value="Pectin_lyase_fold/virulence"/>
</dbReference>
<accession>A0A1Y2PGA8</accession>
<dbReference type="InParanoid" id="A0A1Y2PGA8"/>
<protein>
    <recommendedName>
        <fullName evidence="4">Calx-beta domain-containing protein</fullName>
    </recommendedName>
</protein>
<sequence>MAQKVAVIGLNHVSSPDGFTFLATENLAVNEVIYFTENEYDNVNNKFNDLGESVVKFTVTSAISKGNVVYVAETGVTTDVFTVTTSEGAGAAIKTSGSGNFSIATAGESLYAYTDTDDNPTNGITEIYAVLYTGTSSVSGGNIPAIENPVPDFANAIVVHGFPATAPSRVEYKTSVADRTNVSKAKLENINNYVYAQAHQALSTTVFTNLNLSGVNPVLTVNATGSPVAENSGNSITYTFSLNTPATSNITVNFSVGGTAVFGSDYSQSGANSFSTTSGSVIISNGNSSASVTITPINEISLEANESIVLTATSGTGYDVGSPSNAVGQITNDDTLAVTPLVAVTGMNHQSGGPKGFSFVVLKDLTAGQVIYFTENSFVNTALAFTGTEAVIKWTVPAGGISRGKVVAVKETTANTYVVSCSAGSSCGAINHISGSFSPSSEGESFFAYTDSDNNHTNGVTEVHSVLVTGRSAIAGPGGAIATSENIALLYTGAVVVDNFPTINPNRVEYNPALRNTTVDQANFQNTANWLHAQVNQDLSTTPFSSIIISEGASNPTVSVTVSPSSVEELNTSNLTYTFTLSTPATSNITINFDVSGSAAFTTDYTVANANTFSASSGSIVIANGASSASLTVTPVNDTVLEPEEEVILTLSSGTGYNGGSPHTATGKITNNDINNTKSSIAILGLNHDTPDGFSFVATEDIAPSTRFYFTDNDFNNTSLTFSSTEAVITYTSPATCVAKGTVFTVKETATDVLSLACTSGNCGAVSLTGNFSVSSTGEAFYVYQDTDNNPSNGITQVHGVLYTKGGNIPSVNNPKNIYTKAVVIDGFPTTAPNKTEFKVSNRNAEVTTALLENVSNWDHAQTNTDLSTANFTTQPFVAKTIYVDDNATSGGDGKTWGTAYNTLQDALANTNPCVTDKIWVATGIYKPTAETSSFNIPANVEIYGGFLGNETNLADRNWSTYPTVLSGDLNNNYTAEAGDAHTIVTITNSNITLDGFIIEYSFADDSSVLPGRTGAGMYINASPRPDNININNTTFRYNNAVGNNATTPDGVGGAVISYGTNISFTNCLFHNNEVTNAGGAISPQLGSNLKITNCTFASNSAVTGVPNPSGGAIHIFNVDNVDITNTIFSGNVANTNPDINNHQGTNVNLSYSVLTTNSLPTTPGGGSGVVTVGAEVLINTNPLFIDEGNKDYRLQNSSQAKDKGSNAANTKTKDLAGNDRIFDTTIDIGAYENICSGLGTIFYVNINAGVNGDGKTWGTAFKTLQQALTQAQACNNITEIWVAKGTYKPTTTDNRTIAFTPRTNLKIYGGFAGGEANLVDRNWTTNPTILSGDIGTESVITDNSSTVVHLQNGNIVIDGFIIENGNADHASIQAERFGAGVYMSGDANNNQITNCIIRNNNGVSGIGLANFATTITNKVILTNTLIHNNIATHSGGAIGAEGGTTNLVNCTVVNNTAPVGEALRAFNGNFDAVNTIFASNNGNTVFSVLGGGTGNMTYSYCSFDVAFPTTAKTTNNGNSLESTNPRFTNSGASDFSLQVISPLINIGNDAVNTETKDFIGNTREVGIIDIGAYEYKDETTRWKGTDTNWSTASNWSNNEPTETKTAIIPNGAANMPIITTGAKKVLGLFIDTNASLALQSQTSLTAEDDVTTNNKLTINSDATFIAKGNVLGTITYKRAVSDKWHLIGAPVENQSIQTFVQNVDNKVDINTAGDKYGIAPYNNNKPSDQVGWDYVLVANLATSGDFISGKGYSMLRSEAGDYTFTGNYKTTDASISINEGTKNSWNLIANPYPAFLPISNAAAVSNFLTENQGVLSSNLAVYLWDGTQYQPYNHLNTSTAYLAPGQGFFVKSNVGGGTISIPKSFMSHQTTNVFHRSSDTRFQIILQLEQDEKSKKTSKSTTIIYVNGTTTGLDIGYDAEVFSAESKQLDIYSSLVEENGKRYALQGLPPSNFEEMIVPIGVIAKANKKLSFKLQAKNVPSNLRIYLEDKETKTFTRLDKEGSEYIIETTTDLDEVGRFYLHTTSKTLSIDDNFTNANIQMYVSGKRTLTIKGLNGETSTLKLYDLLGKEIFKETFRSVNTKEITLPNSLSQSMYIAKLRTASGNKTIKLILE</sequence>
<comment type="caution">
    <text evidence="2">The sequence shown here is derived from an EMBL/GenBank/DDBJ whole genome shotgun (WGS) entry which is preliminary data.</text>
</comment>
<proteinExistence type="predicted"/>
<keyword evidence="3" id="KW-1185">Reference proteome</keyword>
<dbReference type="InterPro" id="IPR006626">
    <property type="entry name" value="PbH1"/>
</dbReference>
<dbReference type="NCBIfam" id="TIGR04183">
    <property type="entry name" value="Por_Secre_tail"/>
    <property type="match status" value="1"/>
</dbReference>
<keyword evidence="1" id="KW-0732">Signal</keyword>
<organism evidence="2 3">
    <name type="scientific">Tenacibaculum holothuriorum</name>
    <dbReference type="NCBI Taxonomy" id="1635173"/>
    <lineage>
        <taxon>Bacteria</taxon>
        <taxon>Pseudomonadati</taxon>
        <taxon>Bacteroidota</taxon>
        <taxon>Flavobacteriia</taxon>
        <taxon>Flavobacteriales</taxon>
        <taxon>Flavobacteriaceae</taxon>
        <taxon>Tenacibaculum</taxon>
    </lineage>
</organism>
<dbReference type="Gene3D" id="2.160.20.10">
    <property type="entry name" value="Single-stranded right-handed beta-helix, Pectin lyase-like"/>
    <property type="match status" value="2"/>
</dbReference>
<dbReference type="STRING" id="1635173.WH52_02520"/>
<dbReference type="EMBL" id="LAPZ01000001">
    <property type="protein sequence ID" value="OSY89526.1"/>
    <property type="molecule type" value="Genomic_DNA"/>
</dbReference>
<dbReference type="InterPro" id="IPR012334">
    <property type="entry name" value="Pectin_lyas_fold"/>
</dbReference>
<evidence type="ECO:0000256" key="1">
    <source>
        <dbReference type="ARBA" id="ARBA00022729"/>
    </source>
</evidence>
<dbReference type="InterPro" id="IPR038081">
    <property type="entry name" value="CalX-like_sf"/>
</dbReference>
<name>A0A1Y2PGA8_9FLAO</name>
<dbReference type="SMART" id="SM00710">
    <property type="entry name" value="PbH1"/>
    <property type="match status" value="8"/>
</dbReference>
<reference evidence="2 3" key="1">
    <citation type="submission" date="2015-03" db="EMBL/GenBank/DDBJ databases">
        <title>Genome sequence of Tenacibaculum sp. S2-2, isolated from intestinal microbiota of sea cucumber, Apostichopus japonicas.</title>
        <authorList>
            <person name="Shao Z."/>
            <person name="Wang L."/>
            <person name="Li X."/>
        </authorList>
    </citation>
    <scope>NUCLEOTIDE SEQUENCE [LARGE SCALE GENOMIC DNA]</scope>
    <source>
        <strain evidence="2 3">S2-2</strain>
    </source>
</reference>
<evidence type="ECO:0000313" key="3">
    <source>
        <dbReference type="Proteomes" id="UP000194221"/>
    </source>
</evidence>
<dbReference type="SUPFAM" id="SSF51126">
    <property type="entry name" value="Pectin lyase-like"/>
    <property type="match status" value="2"/>
</dbReference>